<keyword evidence="2" id="KW-0472">Membrane</keyword>
<evidence type="ECO:0008006" key="6">
    <source>
        <dbReference type="Google" id="ProtNLM"/>
    </source>
</evidence>
<sequence length="559" mass="59981">MVSLSLATIVVALLHLAAAEKCAAPPLNLPLRNVSVTPGAFHIGIPLQIGSTWQSIALVPSLQIDDVFLPRYSNSCIYDAPVNTTVPLTNRTSHDAASGLLSRDVASGLLSLSEGSGFAQQMDGSWWAKCAKIYGGAYDPGLSTSFVENRTNNQEFHYFTDIWRFGDYLDVYTTATQALPANTNLTSTFLMAEKGKTFGGYGGALLGLTPNSTLLESLKNADMVPSTSWSLTNSTLCLGCIDAGASTGPWHTFHPSDKYVNPDLPCLIKAKVEALNWHPSADVEGATLIEDAFTACIDPGVKFLVLPTNVTKSFEEIVKKNISAEYNDYIAFSGVPGNETGILTFRIEGGLEVNVTVDGVGETGAQQMKDGNWTVPIGKGGWGAYGNQTWVLGKPFTDQILLRWDATKKEYGIANRNHDPAQKSDIQPLGCDAFPKIEKAITTTPGTGILVGSIIGGFVGGLAFAAAGFWFFKRGQDGVKSKYGHLDEDTVPMQRLMSSGRESWKTTGTWNTSPPPSVHDSLVAQRTRDARPGAQNGIGLEIPGTQLYEAPQDLGRSEM</sequence>
<proteinExistence type="predicted"/>
<dbReference type="InterPro" id="IPR021109">
    <property type="entry name" value="Peptidase_aspartic_dom_sf"/>
</dbReference>
<evidence type="ECO:0000256" key="1">
    <source>
        <dbReference type="SAM" id="MobiDB-lite"/>
    </source>
</evidence>
<protein>
    <recommendedName>
        <fullName evidence="6">Peptidase A1 domain-containing protein</fullName>
    </recommendedName>
</protein>
<evidence type="ECO:0000256" key="3">
    <source>
        <dbReference type="SAM" id="SignalP"/>
    </source>
</evidence>
<dbReference type="EMBL" id="WVTA01000015">
    <property type="protein sequence ID" value="KAK3201844.1"/>
    <property type="molecule type" value="Genomic_DNA"/>
</dbReference>
<keyword evidence="2" id="KW-0812">Transmembrane</keyword>
<name>A0AAN6RCB9_9PLEO</name>
<organism evidence="4 5">
    <name type="scientific">Pseudopithomyces chartarum</name>
    <dbReference type="NCBI Taxonomy" id="1892770"/>
    <lineage>
        <taxon>Eukaryota</taxon>
        <taxon>Fungi</taxon>
        <taxon>Dikarya</taxon>
        <taxon>Ascomycota</taxon>
        <taxon>Pezizomycotina</taxon>
        <taxon>Dothideomycetes</taxon>
        <taxon>Pleosporomycetidae</taxon>
        <taxon>Pleosporales</taxon>
        <taxon>Massarineae</taxon>
        <taxon>Didymosphaeriaceae</taxon>
        <taxon>Pseudopithomyces</taxon>
    </lineage>
</organism>
<dbReference type="AlphaFoldDB" id="A0AAN6RCB9"/>
<evidence type="ECO:0000313" key="4">
    <source>
        <dbReference type="EMBL" id="KAK3201844.1"/>
    </source>
</evidence>
<feature type="region of interest" description="Disordered" evidence="1">
    <location>
        <begin position="532"/>
        <end position="559"/>
    </location>
</feature>
<dbReference type="SUPFAM" id="SSF50630">
    <property type="entry name" value="Acid proteases"/>
    <property type="match status" value="1"/>
</dbReference>
<reference evidence="4 5" key="1">
    <citation type="submission" date="2021-02" db="EMBL/GenBank/DDBJ databases">
        <title>Genome assembly of Pseudopithomyces chartarum.</title>
        <authorList>
            <person name="Jauregui R."/>
            <person name="Singh J."/>
            <person name="Voisey C."/>
        </authorList>
    </citation>
    <scope>NUCLEOTIDE SEQUENCE [LARGE SCALE GENOMIC DNA]</scope>
    <source>
        <strain evidence="4 5">AGR01</strain>
    </source>
</reference>
<accession>A0AAN6RCB9</accession>
<feature type="signal peptide" evidence="3">
    <location>
        <begin position="1"/>
        <end position="19"/>
    </location>
</feature>
<evidence type="ECO:0000313" key="5">
    <source>
        <dbReference type="Proteomes" id="UP001280581"/>
    </source>
</evidence>
<evidence type="ECO:0000256" key="2">
    <source>
        <dbReference type="SAM" id="Phobius"/>
    </source>
</evidence>
<keyword evidence="5" id="KW-1185">Reference proteome</keyword>
<gene>
    <name evidence="4" type="ORF">GRF29_164g821712</name>
</gene>
<keyword evidence="3" id="KW-0732">Signal</keyword>
<feature type="transmembrane region" description="Helical" evidence="2">
    <location>
        <begin position="449"/>
        <end position="472"/>
    </location>
</feature>
<keyword evidence="2" id="KW-1133">Transmembrane helix</keyword>
<feature type="chain" id="PRO_5043048544" description="Peptidase A1 domain-containing protein" evidence="3">
    <location>
        <begin position="20"/>
        <end position="559"/>
    </location>
</feature>
<dbReference type="Proteomes" id="UP001280581">
    <property type="component" value="Unassembled WGS sequence"/>
</dbReference>
<comment type="caution">
    <text evidence="4">The sequence shown here is derived from an EMBL/GenBank/DDBJ whole genome shotgun (WGS) entry which is preliminary data.</text>
</comment>
<dbReference type="Gene3D" id="2.40.70.10">
    <property type="entry name" value="Acid Proteases"/>
    <property type="match status" value="1"/>
</dbReference>